<gene>
    <name evidence="2" type="ORF">JRV97_04725</name>
</gene>
<sequence>MAEVIVFANRKGGSGKTTLAYNLANVMNKKTLLIDFDSQAHSTVYAGINPFDVKYGIYEMIVDYLNTGKYQNKTLNIHNIDIIPSNQNLAALEIELASYEGRNFVLKDILIDFHNKYDYIFIDTPPSLGLLTINALNASDYLLIPVKSDFLSLVGLSQMMEIYYKVNTENPDLKFLGVIPTMVDKRTKISKEIINELKRIFGEKKVLTPLRNDVKLIESSSHGIPIKKYAPKSRAALDIRKIAKEIQELVK</sequence>
<protein>
    <submittedName>
        <fullName evidence="2">ParA family protein</fullName>
    </submittedName>
</protein>
<dbReference type="RefSeq" id="WP_281000691.1">
    <property type="nucleotide sequence ID" value="NZ_CP069362.1"/>
</dbReference>
<dbReference type="Gene3D" id="3.40.50.300">
    <property type="entry name" value="P-loop containing nucleotide triphosphate hydrolases"/>
    <property type="match status" value="1"/>
</dbReference>
<dbReference type="Pfam" id="PF13614">
    <property type="entry name" value="AAA_31"/>
    <property type="match status" value="1"/>
</dbReference>
<feature type="domain" description="AAA" evidence="1">
    <location>
        <begin position="3"/>
        <end position="174"/>
    </location>
</feature>
<dbReference type="CDD" id="cd02042">
    <property type="entry name" value="ParAB_family"/>
    <property type="match status" value="1"/>
</dbReference>
<keyword evidence="3" id="KW-1185">Reference proteome</keyword>
<reference evidence="2 3" key="1">
    <citation type="submission" date="2021-02" db="EMBL/GenBank/DDBJ databases">
        <title>Characterization of Marinitoga sp. nov. str. BP5-C20A.</title>
        <authorList>
            <person name="Erauso G."/>
            <person name="Postec A."/>
        </authorList>
    </citation>
    <scope>NUCLEOTIDE SEQUENCE [LARGE SCALE GENOMIC DNA]</scope>
    <source>
        <strain evidence="2 3">BP5-C20A</strain>
    </source>
</reference>
<evidence type="ECO:0000259" key="1">
    <source>
        <dbReference type="Pfam" id="PF13614"/>
    </source>
</evidence>
<organism evidence="2 3">
    <name type="scientific">Marinitoga aeolica</name>
    <dbReference type="NCBI Taxonomy" id="2809031"/>
    <lineage>
        <taxon>Bacteria</taxon>
        <taxon>Thermotogati</taxon>
        <taxon>Thermotogota</taxon>
        <taxon>Thermotogae</taxon>
        <taxon>Petrotogales</taxon>
        <taxon>Petrotogaceae</taxon>
        <taxon>Marinitoga</taxon>
    </lineage>
</organism>
<dbReference type="PANTHER" id="PTHR13696">
    <property type="entry name" value="P-LOOP CONTAINING NUCLEOSIDE TRIPHOSPHATE HYDROLASE"/>
    <property type="match status" value="1"/>
</dbReference>
<dbReference type="PANTHER" id="PTHR13696:SF52">
    <property type="entry name" value="PARA FAMILY PROTEIN CT_582"/>
    <property type="match status" value="1"/>
</dbReference>
<accession>A0ABY8PTM3</accession>
<name>A0ABY8PTM3_9BACT</name>
<dbReference type="SUPFAM" id="SSF52540">
    <property type="entry name" value="P-loop containing nucleoside triphosphate hydrolases"/>
    <property type="match status" value="1"/>
</dbReference>
<dbReference type="EMBL" id="CP069362">
    <property type="protein sequence ID" value="WGS65858.1"/>
    <property type="molecule type" value="Genomic_DNA"/>
</dbReference>
<dbReference type="InterPro" id="IPR025669">
    <property type="entry name" value="AAA_dom"/>
</dbReference>
<evidence type="ECO:0000313" key="3">
    <source>
        <dbReference type="Proteomes" id="UP001232493"/>
    </source>
</evidence>
<dbReference type="InterPro" id="IPR027417">
    <property type="entry name" value="P-loop_NTPase"/>
</dbReference>
<evidence type="ECO:0000313" key="2">
    <source>
        <dbReference type="EMBL" id="WGS65858.1"/>
    </source>
</evidence>
<proteinExistence type="predicted"/>
<dbReference type="InterPro" id="IPR050678">
    <property type="entry name" value="DNA_Partitioning_ATPase"/>
</dbReference>
<dbReference type="Proteomes" id="UP001232493">
    <property type="component" value="Chromosome"/>
</dbReference>